<evidence type="ECO:0000313" key="6">
    <source>
        <dbReference type="EMBL" id="BCI61468.1"/>
    </source>
</evidence>
<evidence type="ECO:0000256" key="3">
    <source>
        <dbReference type="ARBA" id="ARBA00023125"/>
    </source>
</evidence>
<dbReference type="InterPro" id="IPR022689">
    <property type="entry name" value="Iron_dep_repressor"/>
</dbReference>
<dbReference type="InterPro" id="IPR000835">
    <property type="entry name" value="HTH_MarR-typ"/>
</dbReference>
<dbReference type="GO" id="GO:0003700">
    <property type="term" value="F:DNA-binding transcription factor activity"/>
    <property type="evidence" value="ECO:0007669"/>
    <property type="project" value="InterPro"/>
</dbReference>
<feature type="domain" description="HTH dtxR-type" evidence="5">
    <location>
        <begin position="4"/>
        <end position="64"/>
    </location>
</feature>
<keyword evidence="3" id="KW-0238">DNA-binding</keyword>
<dbReference type="InterPro" id="IPR050536">
    <property type="entry name" value="DtxR_MntR_Metal-Reg"/>
</dbReference>
<dbReference type="EMBL" id="AP023321">
    <property type="protein sequence ID" value="BCI61468.1"/>
    <property type="molecule type" value="Genomic_DNA"/>
</dbReference>
<dbReference type="PANTHER" id="PTHR33238:SF7">
    <property type="entry name" value="IRON-DEPENDENT TRANSCRIPTIONAL REGULATOR"/>
    <property type="match status" value="1"/>
</dbReference>
<keyword evidence="7" id="KW-1185">Reference proteome</keyword>
<dbReference type="PROSITE" id="PS50944">
    <property type="entry name" value="HTH_DTXR"/>
    <property type="match status" value="1"/>
</dbReference>
<name>A0A7I8D3S3_9FIRM</name>
<dbReference type="SMART" id="SM00347">
    <property type="entry name" value="HTH_MARR"/>
    <property type="match status" value="1"/>
</dbReference>
<gene>
    <name evidence="6" type="ORF">C12CBH8_21070</name>
</gene>
<dbReference type="Gene3D" id="1.10.10.10">
    <property type="entry name" value="Winged helix-like DNA-binding domain superfamily/Winged helix DNA-binding domain"/>
    <property type="match status" value="1"/>
</dbReference>
<dbReference type="Pfam" id="PF01325">
    <property type="entry name" value="Fe_dep_repress"/>
    <property type="match status" value="1"/>
</dbReference>
<accession>A0A7I8D3S3</accession>
<dbReference type="KEGG" id="sman:C12CBH8_21070"/>
<dbReference type="Pfam" id="PF02742">
    <property type="entry name" value="Fe_dep_repr_C"/>
    <property type="match status" value="1"/>
</dbReference>
<keyword evidence="2" id="KW-0805">Transcription regulation</keyword>
<protein>
    <submittedName>
        <fullName evidence="6">Fur family transcriptional regulator</fullName>
    </submittedName>
</protein>
<dbReference type="InterPro" id="IPR036421">
    <property type="entry name" value="Fe_dep_repressor_sf"/>
</dbReference>
<evidence type="ECO:0000259" key="5">
    <source>
        <dbReference type="PROSITE" id="PS50944"/>
    </source>
</evidence>
<dbReference type="Gene3D" id="1.10.60.10">
    <property type="entry name" value="Iron dependent repressor, metal binding and dimerisation domain"/>
    <property type="match status" value="1"/>
</dbReference>
<proteinExistence type="inferred from homology"/>
<evidence type="ECO:0000256" key="4">
    <source>
        <dbReference type="ARBA" id="ARBA00023163"/>
    </source>
</evidence>
<evidence type="ECO:0000256" key="2">
    <source>
        <dbReference type="ARBA" id="ARBA00023015"/>
    </source>
</evidence>
<keyword evidence="4" id="KW-0804">Transcription</keyword>
<comment type="similarity">
    <text evidence="1">Belongs to the DtxR/MntR family.</text>
</comment>
<dbReference type="InterPro" id="IPR022687">
    <property type="entry name" value="HTH_DTXR"/>
</dbReference>
<organism evidence="6 7">
    <name type="scientific">Solibaculum mannosilyticum</name>
    <dbReference type="NCBI Taxonomy" id="2780922"/>
    <lineage>
        <taxon>Bacteria</taxon>
        <taxon>Bacillati</taxon>
        <taxon>Bacillota</taxon>
        <taxon>Clostridia</taxon>
        <taxon>Eubacteriales</taxon>
        <taxon>Oscillospiraceae</taxon>
        <taxon>Solibaculum</taxon>
    </lineage>
</organism>
<reference evidence="7" key="1">
    <citation type="submission" date="2020-07" db="EMBL/GenBank/DDBJ databases">
        <title>Complete genome sequencing of Clostridia bacterium strain 12CBH8.</title>
        <authorList>
            <person name="Sakamoto M."/>
            <person name="Murakami T."/>
            <person name="Mori H."/>
        </authorList>
    </citation>
    <scope>NUCLEOTIDE SEQUENCE [LARGE SCALE GENOMIC DNA]</scope>
    <source>
        <strain evidence="7">12CBH8</strain>
    </source>
</reference>
<dbReference type="GO" id="GO:0046914">
    <property type="term" value="F:transition metal ion binding"/>
    <property type="evidence" value="ECO:0007669"/>
    <property type="project" value="InterPro"/>
</dbReference>
<dbReference type="Proteomes" id="UP000593890">
    <property type="component" value="Chromosome"/>
</dbReference>
<dbReference type="GO" id="GO:0046983">
    <property type="term" value="F:protein dimerization activity"/>
    <property type="evidence" value="ECO:0007669"/>
    <property type="project" value="InterPro"/>
</dbReference>
<dbReference type="PANTHER" id="PTHR33238">
    <property type="entry name" value="IRON (METAL) DEPENDENT REPRESSOR, DTXR FAMILY"/>
    <property type="match status" value="1"/>
</dbReference>
<sequence length="125" mass="13969">MKKLSPSLEDYLETIHILEQQGPVHVTDIANELGLSKPSVNRAVKTLAQDGLCDHEPYGTIRLTEEGSHIASEVLFRHVTIKGFLIQQLGISEKVAEEDACRMEHVVSAETMEKLIAYIKKSQDQ</sequence>
<dbReference type="InterPro" id="IPR001367">
    <property type="entry name" value="Fe_dep_repressor"/>
</dbReference>
<dbReference type="InterPro" id="IPR036388">
    <property type="entry name" value="WH-like_DNA-bd_sf"/>
</dbReference>
<dbReference type="RefSeq" id="WP_090264895.1">
    <property type="nucleotide sequence ID" value="NZ_AP023321.1"/>
</dbReference>
<dbReference type="GO" id="GO:0003677">
    <property type="term" value="F:DNA binding"/>
    <property type="evidence" value="ECO:0007669"/>
    <property type="project" value="UniProtKB-KW"/>
</dbReference>
<dbReference type="SUPFAM" id="SSF47979">
    <property type="entry name" value="Iron-dependent repressor protein, dimerization domain"/>
    <property type="match status" value="1"/>
</dbReference>
<dbReference type="SUPFAM" id="SSF46785">
    <property type="entry name" value="Winged helix' DNA-binding domain"/>
    <property type="match status" value="1"/>
</dbReference>
<dbReference type="AlphaFoldDB" id="A0A7I8D3S3"/>
<evidence type="ECO:0000256" key="1">
    <source>
        <dbReference type="ARBA" id="ARBA00007871"/>
    </source>
</evidence>
<dbReference type="SMART" id="SM00529">
    <property type="entry name" value="HTH_DTXR"/>
    <property type="match status" value="1"/>
</dbReference>
<dbReference type="InterPro" id="IPR036390">
    <property type="entry name" value="WH_DNA-bd_sf"/>
</dbReference>
<evidence type="ECO:0000313" key="7">
    <source>
        <dbReference type="Proteomes" id="UP000593890"/>
    </source>
</evidence>